<proteinExistence type="predicted"/>
<name>A0A1R3ITE0_COCAP</name>
<dbReference type="AlphaFoldDB" id="A0A1R3ITE0"/>
<gene>
    <name evidence="1" type="ORF">CCACVL1_09981</name>
</gene>
<reference evidence="1 2" key="1">
    <citation type="submission" date="2013-09" db="EMBL/GenBank/DDBJ databases">
        <title>Corchorus capsularis genome sequencing.</title>
        <authorList>
            <person name="Alam M."/>
            <person name="Haque M.S."/>
            <person name="Islam M.S."/>
            <person name="Emdad E.M."/>
            <person name="Islam M.M."/>
            <person name="Ahmed B."/>
            <person name="Halim A."/>
            <person name="Hossen Q.M.M."/>
            <person name="Hossain M.Z."/>
            <person name="Ahmed R."/>
            <person name="Khan M.M."/>
            <person name="Islam R."/>
            <person name="Rashid M.M."/>
            <person name="Khan S.A."/>
            <person name="Rahman M.S."/>
            <person name="Alam M."/>
        </authorList>
    </citation>
    <scope>NUCLEOTIDE SEQUENCE [LARGE SCALE GENOMIC DNA]</scope>
    <source>
        <strain evidence="2">cv. CVL-1</strain>
        <tissue evidence="1">Whole seedling</tissue>
    </source>
</reference>
<comment type="caution">
    <text evidence="1">The sequence shown here is derived from an EMBL/GenBank/DDBJ whole genome shotgun (WGS) entry which is preliminary data.</text>
</comment>
<evidence type="ECO:0000313" key="1">
    <source>
        <dbReference type="EMBL" id="OMO85843.1"/>
    </source>
</evidence>
<dbReference type="Gramene" id="OMO85843">
    <property type="protein sequence ID" value="OMO85843"/>
    <property type="gene ID" value="CCACVL1_09981"/>
</dbReference>
<accession>A0A1R3ITE0</accession>
<dbReference type="EMBL" id="AWWV01009549">
    <property type="protein sequence ID" value="OMO85843.1"/>
    <property type="molecule type" value="Genomic_DNA"/>
</dbReference>
<organism evidence="1 2">
    <name type="scientific">Corchorus capsularis</name>
    <name type="common">Jute</name>
    <dbReference type="NCBI Taxonomy" id="210143"/>
    <lineage>
        <taxon>Eukaryota</taxon>
        <taxon>Viridiplantae</taxon>
        <taxon>Streptophyta</taxon>
        <taxon>Embryophyta</taxon>
        <taxon>Tracheophyta</taxon>
        <taxon>Spermatophyta</taxon>
        <taxon>Magnoliopsida</taxon>
        <taxon>eudicotyledons</taxon>
        <taxon>Gunneridae</taxon>
        <taxon>Pentapetalae</taxon>
        <taxon>rosids</taxon>
        <taxon>malvids</taxon>
        <taxon>Malvales</taxon>
        <taxon>Malvaceae</taxon>
        <taxon>Grewioideae</taxon>
        <taxon>Apeibeae</taxon>
        <taxon>Corchorus</taxon>
    </lineage>
</organism>
<feature type="non-terminal residue" evidence="1">
    <location>
        <position position="187"/>
    </location>
</feature>
<dbReference type="OrthoDB" id="10253254at2759"/>
<evidence type="ECO:0000313" key="2">
    <source>
        <dbReference type="Proteomes" id="UP000188268"/>
    </source>
</evidence>
<dbReference type="STRING" id="210143.A0A1R3ITE0"/>
<sequence>MMKVFNPLFLIGQSRTAKKRFTSPEGDHLTSINVYRASNDFMEMRKLLVGNKKHENILRKWCRENFINSRSLRPARDIHRYAVPEQICNEYTNSICILSGSGICNFPLFCAEKINLPDRFDIYSAGLILIQVGDPLKVKVNKLTSIKTQLPILENLPPIVTNKKVRSGVSTVYQRGYHIGLKGQYSG</sequence>
<protein>
    <submittedName>
        <fullName evidence="1">Uncharacterized protein</fullName>
    </submittedName>
</protein>
<dbReference type="Proteomes" id="UP000188268">
    <property type="component" value="Unassembled WGS sequence"/>
</dbReference>
<keyword evidence="2" id="KW-1185">Reference proteome</keyword>